<comment type="caution">
    <text evidence="2">The sequence shown here is derived from an EMBL/GenBank/DDBJ whole genome shotgun (WGS) entry which is preliminary data.</text>
</comment>
<evidence type="ECO:0000313" key="3">
    <source>
        <dbReference type="Proteomes" id="UP001606305"/>
    </source>
</evidence>
<keyword evidence="1" id="KW-0472">Membrane</keyword>
<dbReference type="RefSeq" id="WP_394486558.1">
    <property type="nucleotide sequence ID" value="NZ_JBIGIA010000002.1"/>
</dbReference>
<organism evidence="2 3">
    <name type="scientific">Pelomonas nitida</name>
    <dbReference type="NCBI Taxonomy" id="3299027"/>
    <lineage>
        <taxon>Bacteria</taxon>
        <taxon>Pseudomonadati</taxon>
        <taxon>Pseudomonadota</taxon>
        <taxon>Betaproteobacteria</taxon>
        <taxon>Burkholderiales</taxon>
        <taxon>Sphaerotilaceae</taxon>
        <taxon>Roseateles</taxon>
    </lineage>
</organism>
<sequence>MDKIITNFNQLKADPKGWFLALPLWRQILLGVAATGLTLTALSSIFDAGALSCNDRSTKSQVLEIIDSHLETARWYQEAKDKGIVGTRKISEVRTTRSDKDLDRYACAAKYTFDIKGRTREVDFTYDVDYLEDEQKSHVLVDVNTVKSRYMTALMGF</sequence>
<dbReference type="EMBL" id="JBIGIA010000002">
    <property type="protein sequence ID" value="MFG6455883.1"/>
    <property type="molecule type" value="Genomic_DNA"/>
</dbReference>
<accession>A0ABW7G1R0</accession>
<proteinExistence type="predicted"/>
<keyword evidence="1" id="KW-0812">Transmembrane</keyword>
<protein>
    <submittedName>
        <fullName evidence="2">Uncharacterized protein</fullName>
    </submittedName>
</protein>
<dbReference type="Proteomes" id="UP001606305">
    <property type="component" value="Unassembled WGS sequence"/>
</dbReference>
<feature type="transmembrane region" description="Helical" evidence="1">
    <location>
        <begin position="28"/>
        <end position="51"/>
    </location>
</feature>
<gene>
    <name evidence="2" type="ORF">ACG00X_03480</name>
</gene>
<reference evidence="2 3" key="1">
    <citation type="submission" date="2024-09" db="EMBL/GenBank/DDBJ databases">
        <title>Novel species of the genus Pelomonas and Roseateles isolated from streams.</title>
        <authorList>
            <person name="Lu H."/>
        </authorList>
    </citation>
    <scope>NUCLEOTIDE SEQUENCE [LARGE SCALE GENOMIC DNA]</scope>
    <source>
        <strain evidence="2 3">BYS96W</strain>
    </source>
</reference>
<evidence type="ECO:0000313" key="2">
    <source>
        <dbReference type="EMBL" id="MFG6455883.1"/>
    </source>
</evidence>
<evidence type="ECO:0000256" key="1">
    <source>
        <dbReference type="SAM" id="Phobius"/>
    </source>
</evidence>
<keyword evidence="3" id="KW-1185">Reference proteome</keyword>
<name>A0ABW7G1R0_9BURK</name>
<keyword evidence="1" id="KW-1133">Transmembrane helix</keyword>